<dbReference type="GO" id="GO:0140359">
    <property type="term" value="F:ABC-type transporter activity"/>
    <property type="evidence" value="ECO:0007669"/>
    <property type="project" value="InterPro"/>
</dbReference>
<evidence type="ECO:0000313" key="4">
    <source>
        <dbReference type="EMBL" id="GMF52592.1"/>
    </source>
</evidence>
<dbReference type="InterPro" id="IPR003959">
    <property type="entry name" value="ATPase_AAA_core"/>
</dbReference>
<dbReference type="Proteomes" id="UP001165083">
    <property type="component" value="Unassembled WGS sequence"/>
</dbReference>
<dbReference type="GO" id="GO:0005524">
    <property type="term" value="F:ATP binding"/>
    <property type="evidence" value="ECO:0007669"/>
    <property type="project" value="InterPro"/>
</dbReference>
<dbReference type="InterPro" id="IPR026082">
    <property type="entry name" value="ABCA"/>
</dbReference>
<accession>A0A9W6Y5K3</accession>
<dbReference type="GO" id="GO:0005319">
    <property type="term" value="F:lipid transporter activity"/>
    <property type="evidence" value="ECO:0007669"/>
    <property type="project" value="TreeGrafter"/>
</dbReference>
<organism evidence="4 5">
    <name type="scientific">Phytophthora lilii</name>
    <dbReference type="NCBI Taxonomy" id="2077276"/>
    <lineage>
        <taxon>Eukaryota</taxon>
        <taxon>Sar</taxon>
        <taxon>Stramenopiles</taxon>
        <taxon>Oomycota</taxon>
        <taxon>Peronosporomycetes</taxon>
        <taxon>Peronosporales</taxon>
        <taxon>Peronosporaceae</taxon>
        <taxon>Phytophthora</taxon>
    </lineage>
</organism>
<dbReference type="Gene3D" id="3.40.50.300">
    <property type="entry name" value="P-loop containing nucleotide triphosphate hydrolases"/>
    <property type="match status" value="1"/>
</dbReference>
<dbReference type="EMBL" id="BSXW01005713">
    <property type="protein sequence ID" value="GMF52592.1"/>
    <property type="molecule type" value="Genomic_DNA"/>
</dbReference>
<dbReference type="PANTHER" id="PTHR19229">
    <property type="entry name" value="ATP-BINDING CASSETTE TRANSPORTER SUBFAMILY A ABCA"/>
    <property type="match status" value="1"/>
</dbReference>
<dbReference type="GO" id="GO:0016020">
    <property type="term" value="C:membrane"/>
    <property type="evidence" value="ECO:0007669"/>
    <property type="project" value="InterPro"/>
</dbReference>
<dbReference type="GO" id="GO:0016887">
    <property type="term" value="F:ATP hydrolysis activity"/>
    <property type="evidence" value="ECO:0007669"/>
    <property type="project" value="InterPro"/>
</dbReference>
<comment type="caution">
    <text evidence="4">The sequence shown here is derived from an EMBL/GenBank/DDBJ whole genome shotgun (WGS) entry which is preliminary data.</text>
</comment>
<protein>
    <submittedName>
        <fullName evidence="4">Unnamed protein product</fullName>
    </submittedName>
</protein>
<evidence type="ECO:0000313" key="5">
    <source>
        <dbReference type="Proteomes" id="UP001165083"/>
    </source>
</evidence>
<proteinExistence type="predicted"/>
<feature type="domain" description="ATPase AAA-type core" evidence="3">
    <location>
        <begin position="15"/>
        <end position="80"/>
    </location>
</feature>
<reference evidence="4" key="1">
    <citation type="submission" date="2023-04" db="EMBL/GenBank/DDBJ databases">
        <title>Phytophthora lilii NBRC 32176.</title>
        <authorList>
            <person name="Ichikawa N."/>
            <person name="Sato H."/>
            <person name="Tonouchi N."/>
        </authorList>
    </citation>
    <scope>NUCLEOTIDE SEQUENCE</scope>
    <source>
        <strain evidence="4">NBRC 32176</strain>
    </source>
</reference>
<keyword evidence="2" id="KW-0677">Repeat</keyword>
<keyword evidence="1" id="KW-0813">Transport</keyword>
<dbReference type="OrthoDB" id="89590at2759"/>
<evidence type="ECO:0000259" key="3">
    <source>
        <dbReference type="Pfam" id="PF13304"/>
    </source>
</evidence>
<name>A0A9W6Y5K3_9STRA</name>
<dbReference type="Pfam" id="PF13304">
    <property type="entry name" value="AAA_21"/>
    <property type="match status" value="1"/>
</dbReference>
<evidence type="ECO:0000256" key="1">
    <source>
        <dbReference type="ARBA" id="ARBA00022448"/>
    </source>
</evidence>
<keyword evidence="5" id="KW-1185">Reference proteome</keyword>
<gene>
    <name evidence="4" type="ORF">Plil01_001716600</name>
</gene>
<dbReference type="AlphaFoldDB" id="A0A9W6Y5K3"/>
<dbReference type="InterPro" id="IPR027417">
    <property type="entry name" value="P-loop_NTPase"/>
</dbReference>
<dbReference type="SUPFAM" id="SSF52540">
    <property type="entry name" value="P-loop containing nucleoside triphosphate hydrolases"/>
    <property type="match status" value="1"/>
</dbReference>
<sequence length="147" mass="16084">MEQLNLTAFKDKLAGSLSGGNKRKLSVAIAMIGSPKILFLDEPSTGMDPVSRRFMWDVISEIPTYNKESTVVLTTHSMEECEALCTRVGIMVATHHGRYASWSLGIMVATRVHNASHSSILCVVSTTVDSLFLIPRQFIGVKIAMAL</sequence>
<dbReference type="PANTHER" id="PTHR19229:SF36">
    <property type="entry name" value="ATP-BINDING CASSETTE SUB-FAMILY A MEMBER 2"/>
    <property type="match status" value="1"/>
</dbReference>
<evidence type="ECO:0000256" key="2">
    <source>
        <dbReference type="ARBA" id="ARBA00022737"/>
    </source>
</evidence>